<evidence type="ECO:0000313" key="2">
    <source>
        <dbReference type="EMBL" id="CAH0536532.1"/>
    </source>
</evidence>
<gene>
    <name evidence="2" type="ORF">VMF7928_00483</name>
</gene>
<dbReference type="RefSeq" id="WP_237359886.1">
    <property type="nucleotide sequence ID" value="NZ_CAKLDM010000001.1"/>
</dbReference>
<reference evidence="2" key="1">
    <citation type="submission" date="2021-11" db="EMBL/GenBank/DDBJ databases">
        <authorList>
            <person name="Rodrigo-Torres L."/>
            <person name="Arahal R. D."/>
            <person name="Lucena T."/>
        </authorList>
    </citation>
    <scope>NUCLEOTIDE SEQUENCE</scope>
    <source>
        <strain evidence="2">CECT 7928</strain>
    </source>
</reference>
<protein>
    <recommendedName>
        <fullName evidence="4">Solute-binding protein family 3/N-terminal domain-containing protein</fullName>
    </recommendedName>
</protein>
<sequence length="249" mass="28491">MKSLFALIFLIASFQSAADSDLAEIQFVGGKYEDNPSTVYLIKLYTEAFRRIGYDFSYKQAPNKRSSIISDRGVKAAGELSRVRNYNDKHTNLIRLSIPHYSVRFVALAIKRPKLGLNGWNSLSDTDLVVTYRIGTKIIEEFLPKHVPSESIHGVVKVEQGLELLSKNRVDIYIEGDVNVYKFLKKDKYSQANIYIAGVMEELPIYMFIHKNYQDVIPKLNSAMKDMQEEGLFEKYRKEANFTPLSIGE</sequence>
<keyword evidence="1" id="KW-0732">Signal</keyword>
<evidence type="ECO:0000313" key="3">
    <source>
        <dbReference type="Proteomes" id="UP000838748"/>
    </source>
</evidence>
<dbReference type="Gene3D" id="3.40.190.10">
    <property type="entry name" value="Periplasmic binding protein-like II"/>
    <property type="match status" value="2"/>
</dbReference>
<name>A0ABN8DY28_9VIBR</name>
<organism evidence="2 3">
    <name type="scientific">Vibrio marisflavi CECT 7928</name>
    <dbReference type="NCBI Taxonomy" id="634439"/>
    <lineage>
        <taxon>Bacteria</taxon>
        <taxon>Pseudomonadati</taxon>
        <taxon>Pseudomonadota</taxon>
        <taxon>Gammaproteobacteria</taxon>
        <taxon>Vibrionales</taxon>
        <taxon>Vibrionaceae</taxon>
        <taxon>Vibrio</taxon>
    </lineage>
</organism>
<dbReference type="SUPFAM" id="SSF53850">
    <property type="entry name" value="Periplasmic binding protein-like II"/>
    <property type="match status" value="1"/>
</dbReference>
<comment type="caution">
    <text evidence="2">The sequence shown here is derived from an EMBL/GenBank/DDBJ whole genome shotgun (WGS) entry which is preliminary data.</text>
</comment>
<accession>A0ABN8DY28</accession>
<feature type="signal peptide" evidence="1">
    <location>
        <begin position="1"/>
        <end position="17"/>
    </location>
</feature>
<evidence type="ECO:0008006" key="4">
    <source>
        <dbReference type="Google" id="ProtNLM"/>
    </source>
</evidence>
<dbReference type="EMBL" id="CAKLDM010000001">
    <property type="protein sequence ID" value="CAH0536532.1"/>
    <property type="molecule type" value="Genomic_DNA"/>
</dbReference>
<keyword evidence="3" id="KW-1185">Reference proteome</keyword>
<feature type="chain" id="PRO_5045709108" description="Solute-binding protein family 3/N-terminal domain-containing protein" evidence="1">
    <location>
        <begin position="18"/>
        <end position="249"/>
    </location>
</feature>
<evidence type="ECO:0000256" key="1">
    <source>
        <dbReference type="SAM" id="SignalP"/>
    </source>
</evidence>
<proteinExistence type="predicted"/>
<dbReference type="Proteomes" id="UP000838748">
    <property type="component" value="Unassembled WGS sequence"/>
</dbReference>